<evidence type="ECO:0000256" key="4">
    <source>
        <dbReference type="ARBA" id="ARBA00022946"/>
    </source>
</evidence>
<evidence type="ECO:0000256" key="7">
    <source>
        <dbReference type="ARBA" id="ARBA00023136"/>
    </source>
</evidence>
<evidence type="ECO:0000313" key="11">
    <source>
        <dbReference type="RefSeq" id="XP_017782049.1"/>
    </source>
</evidence>
<evidence type="ECO:0000256" key="8">
    <source>
        <dbReference type="ARBA" id="ARBA00038077"/>
    </source>
</evidence>
<comment type="similarity">
    <text evidence="8">Belongs to the PET100 family.</text>
</comment>
<name>A0ABM1N5E8_NICVS</name>
<gene>
    <name evidence="10 11" type="primary">LOC108566586</name>
</gene>
<dbReference type="InterPro" id="IPR018625">
    <property type="entry name" value="Pet100"/>
</dbReference>
<protein>
    <submittedName>
        <fullName evidence="10 11">Protein PET100 homolog, mitochondrial-like</fullName>
    </submittedName>
</protein>
<keyword evidence="9" id="KW-1185">Reference proteome</keyword>
<dbReference type="RefSeq" id="XP_017782049.1">
    <property type="nucleotide sequence ID" value="XM_017926560.1"/>
</dbReference>
<evidence type="ECO:0000256" key="6">
    <source>
        <dbReference type="ARBA" id="ARBA00023128"/>
    </source>
</evidence>
<evidence type="ECO:0000256" key="2">
    <source>
        <dbReference type="ARBA" id="ARBA00004325"/>
    </source>
</evidence>
<evidence type="ECO:0000256" key="1">
    <source>
        <dbReference type="ARBA" id="ARBA00004167"/>
    </source>
</evidence>
<dbReference type="PANTHER" id="PTHR33968">
    <property type="entry name" value="PROTEIN PET100 HOMOLOG, MITOCHONDRIAL"/>
    <property type="match status" value="1"/>
</dbReference>
<dbReference type="Proteomes" id="UP000695000">
    <property type="component" value="Unplaced"/>
</dbReference>
<dbReference type="Pfam" id="PF09803">
    <property type="entry name" value="Pet100"/>
    <property type="match status" value="1"/>
</dbReference>
<keyword evidence="3" id="KW-0812">Transmembrane</keyword>
<proteinExistence type="inferred from homology"/>
<sequence length="77" mass="9371">MGGWKLEVGKMAMYMTFPVALFHYFNQPQYYEKWVTDMKQELYPPESKSKHKEFKDAIKKIQEKQEMKMLKAMEEKN</sequence>
<dbReference type="RefSeq" id="XP_017782048.1">
    <property type="nucleotide sequence ID" value="XM_017926559.1"/>
</dbReference>
<keyword evidence="7" id="KW-0472">Membrane</keyword>
<reference evidence="10 11" key="1">
    <citation type="submission" date="2025-05" db="UniProtKB">
        <authorList>
            <consortium name="RefSeq"/>
        </authorList>
    </citation>
    <scope>IDENTIFICATION</scope>
    <source>
        <tissue evidence="10 11">Whole Larva</tissue>
    </source>
</reference>
<evidence type="ECO:0000256" key="3">
    <source>
        <dbReference type="ARBA" id="ARBA00022692"/>
    </source>
</evidence>
<comment type="subcellular location">
    <subcellularLocation>
        <location evidence="1">Membrane</location>
        <topology evidence="1">Single-pass membrane protein</topology>
    </subcellularLocation>
    <subcellularLocation>
        <location evidence="2">Mitochondrion membrane</location>
    </subcellularLocation>
</comment>
<evidence type="ECO:0000256" key="5">
    <source>
        <dbReference type="ARBA" id="ARBA00022989"/>
    </source>
</evidence>
<evidence type="ECO:0000313" key="9">
    <source>
        <dbReference type="Proteomes" id="UP000695000"/>
    </source>
</evidence>
<accession>A0ABM1N5E8</accession>
<evidence type="ECO:0000313" key="10">
    <source>
        <dbReference type="RefSeq" id="XP_017782048.1"/>
    </source>
</evidence>
<keyword evidence="4" id="KW-0809">Transit peptide</keyword>
<dbReference type="PANTHER" id="PTHR33968:SF1">
    <property type="entry name" value="PROTEIN PET100 HOMOLOG, MITOCHONDRIAL"/>
    <property type="match status" value="1"/>
</dbReference>
<keyword evidence="6" id="KW-0496">Mitochondrion</keyword>
<dbReference type="GeneID" id="108566586"/>
<organism evidence="9 10">
    <name type="scientific">Nicrophorus vespilloides</name>
    <name type="common">Boreal carrion beetle</name>
    <dbReference type="NCBI Taxonomy" id="110193"/>
    <lineage>
        <taxon>Eukaryota</taxon>
        <taxon>Metazoa</taxon>
        <taxon>Ecdysozoa</taxon>
        <taxon>Arthropoda</taxon>
        <taxon>Hexapoda</taxon>
        <taxon>Insecta</taxon>
        <taxon>Pterygota</taxon>
        <taxon>Neoptera</taxon>
        <taxon>Endopterygota</taxon>
        <taxon>Coleoptera</taxon>
        <taxon>Polyphaga</taxon>
        <taxon>Staphyliniformia</taxon>
        <taxon>Silphidae</taxon>
        <taxon>Nicrophorinae</taxon>
        <taxon>Nicrophorus</taxon>
    </lineage>
</organism>
<keyword evidence="5" id="KW-1133">Transmembrane helix</keyword>